<dbReference type="PANTHER" id="PTHR37464:SF1">
    <property type="entry name" value="BLL2463 PROTEIN"/>
    <property type="match status" value="1"/>
</dbReference>
<protein>
    <submittedName>
        <fullName evidence="3">BatA domain-containing protein</fullName>
    </submittedName>
</protein>
<keyword evidence="1" id="KW-0812">Transmembrane</keyword>
<dbReference type="InterPro" id="IPR011933">
    <property type="entry name" value="Double_TM_dom"/>
</dbReference>
<name>A0ABV8JVD9_9FLAO</name>
<comment type="caution">
    <text evidence="3">The sequence shown here is derived from an EMBL/GenBank/DDBJ whole genome shotgun (WGS) entry which is preliminary data.</text>
</comment>
<dbReference type="InterPro" id="IPR024163">
    <property type="entry name" value="Aerotolerance_reg_N"/>
</dbReference>
<dbReference type="EMBL" id="JBHSAW010000025">
    <property type="protein sequence ID" value="MFC4097756.1"/>
    <property type="molecule type" value="Genomic_DNA"/>
</dbReference>
<feature type="transmembrane region" description="Helical" evidence="1">
    <location>
        <begin position="6"/>
        <end position="24"/>
    </location>
</feature>
<proteinExistence type="predicted"/>
<dbReference type="NCBIfam" id="TIGR02226">
    <property type="entry name" value="two_anch"/>
    <property type="match status" value="1"/>
</dbReference>
<sequence length="640" mass="73174">MQFKHPELLWALFLLLIPIFIHLFQLRKFQKTPFTNVKLLKKVVIESRKSNTLKKWLLLVTRLLLLAALVTAFAQPFFAKNQALKEKENIIYLDDSFSMQLKKEGITLLQNAVQDFIKSAPKDQRLTLFTNTRTFKDVRVQDIQNELLSLEHSFKQLTIKEVELKAQTFFSADDQTDKNLILVSDFQNALGEISSDSSQQIQKHWVQLKGDSENNVSIDSVFLEKTEGDYLNLSVKLTSQNQLDNIPVSLYNDSTLTAKSSASFNEQNQGAITFTIPKGEQFNGKIELVDTGLNYDNKFFFNIEEREQIKVLTVSEEESNFLSRIFTSDEFLYASALLKNLNYSEIEEQNLIILNELKEITSTLATSLRAFAASGGHITIIPAAETDNSSYNLFLSQLSNITIGPKLESEKKITSISFNHPLFANVFEKNVTNFQYPNTRFHYKIQSSLPSALAYQDQTPFLVGDDTIYVFSSPLSKDYSNFKNSPLIVPTFYKMGSNSLKIPHLYYTLGDENSLDVTVALRKDGILKLAKKGLEFIPPQQSLSNKVRLTFNDHLTDDGVFNILDNGKTVGHASFNFNRNESRLNYLQLEEKENIKTYSSLAELFVGLEKDNRVTELWKWFVILALLFLMVEILIQKFLK</sequence>
<dbReference type="Pfam" id="PF07584">
    <property type="entry name" value="BatA"/>
    <property type="match status" value="1"/>
</dbReference>
<keyword evidence="1" id="KW-1133">Transmembrane helix</keyword>
<gene>
    <name evidence="3" type="ORF">ACFOUT_17860</name>
</gene>
<dbReference type="PANTHER" id="PTHR37464">
    <property type="entry name" value="BLL2463 PROTEIN"/>
    <property type="match status" value="1"/>
</dbReference>
<evidence type="ECO:0000313" key="3">
    <source>
        <dbReference type="EMBL" id="MFC4097756.1"/>
    </source>
</evidence>
<evidence type="ECO:0000313" key="4">
    <source>
        <dbReference type="Proteomes" id="UP001595814"/>
    </source>
</evidence>
<feature type="transmembrane region" description="Helical" evidence="1">
    <location>
        <begin position="617"/>
        <end position="635"/>
    </location>
</feature>
<feature type="transmembrane region" description="Helical" evidence="1">
    <location>
        <begin position="56"/>
        <end position="78"/>
    </location>
</feature>
<dbReference type="RefSeq" id="WP_192463070.1">
    <property type="nucleotide sequence ID" value="NZ_JACYFJ010000005.1"/>
</dbReference>
<keyword evidence="1" id="KW-0472">Membrane</keyword>
<organism evidence="3 4">
    <name type="scientific">Euzebyella saccharophila</name>
    <dbReference type="NCBI Taxonomy" id="679664"/>
    <lineage>
        <taxon>Bacteria</taxon>
        <taxon>Pseudomonadati</taxon>
        <taxon>Bacteroidota</taxon>
        <taxon>Flavobacteriia</taxon>
        <taxon>Flavobacteriales</taxon>
        <taxon>Flavobacteriaceae</taxon>
        <taxon>Euzebyella</taxon>
    </lineage>
</organism>
<accession>A0ABV8JVD9</accession>
<feature type="domain" description="Aerotolerance regulator N-terminal" evidence="2">
    <location>
        <begin position="1"/>
        <end position="76"/>
    </location>
</feature>
<dbReference type="Proteomes" id="UP001595814">
    <property type="component" value="Unassembled WGS sequence"/>
</dbReference>
<evidence type="ECO:0000256" key="1">
    <source>
        <dbReference type="SAM" id="Phobius"/>
    </source>
</evidence>
<evidence type="ECO:0000259" key="2">
    <source>
        <dbReference type="Pfam" id="PF07584"/>
    </source>
</evidence>
<reference evidence="4" key="1">
    <citation type="journal article" date="2019" name="Int. J. Syst. Evol. Microbiol.">
        <title>The Global Catalogue of Microorganisms (GCM) 10K type strain sequencing project: providing services to taxonomists for standard genome sequencing and annotation.</title>
        <authorList>
            <consortium name="The Broad Institute Genomics Platform"/>
            <consortium name="The Broad Institute Genome Sequencing Center for Infectious Disease"/>
            <person name="Wu L."/>
            <person name="Ma J."/>
        </authorList>
    </citation>
    <scope>NUCLEOTIDE SEQUENCE [LARGE SCALE GENOMIC DNA]</scope>
    <source>
        <strain evidence="4">CECT 7477</strain>
    </source>
</reference>
<keyword evidence="4" id="KW-1185">Reference proteome</keyword>